<dbReference type="SUPFAM" id="SSF48371">
    <property type="entry name" value="ARM repeat"/>
    <property type="match status" value="1"/>
</dbReference>
<dbReference type="STRING" id="77586.A0A0D9WF06"/>
<dbReference type="GO" id="GO:0005737">
    <property type="term" value="C:cytoplasm"/>
    <property type="evidence" value="ECO:0007669"/>
    <property type="project" value="TreeGrafter"/>
</dbReference>
<dbReference type="HOGENOM" id="CLU_009691_0_0_1"/>
<reference evidence="7" key="2">
    <citation type="submission" date="2013-12" db="EMBL/GenBank/DDBJ databases">
        <authorList>
            <person name="Yu Y."/>
            <person name="Lee S."/>
            <person name="de Baynast K."/>
            <person name="Wissotski M."/>
            <person name="Liu L."/>
            <person name="Talag J."/>
            <person name="Goicoechea J."/>
            <person name="Angelova A."/>
            <person name="Jetty R."/>
            <person name="Kudrna D."/>
            <person name="Golser W."/>
            <person name="Rivera L."/>
            <person name="Zhang J."/>
            <person name="Wing R."/>
        </authorList>
    </citation>
    <scope>NUCLEOTIDE SEQUENCE</scope>
</reference>
<evidence type="ECO:0000256" key="3">
    <source>
        <dbReference type="PROSITE-ProRule" id="PRU00317"/>
    </source>
</evidence>
<evidence type="ECO:0000256" key="2">
    <source>
        <dbReference type="ARBA" id="ARBA00022845"/>
    </source>
</evidence>
<dbReference type="GO" id="GO:0003729">
    <property type="term" value="F:mRNA binding"/>
    <property type="evidence" value="ECO:0007669"/>
    <property type="project" value="TreeGrafter"/>
</dbReference>
<dbReference type="GO" id="GO:0006417">
    <property type="term" value="P:regulation of translation"/>
    <property type="evidence" value="ECO:0007669"/>
    <property type="project" value="UniProtKB-KW"/>
</dbReference>
<accession>A0A0D9WF06</accession>
<feature type="compositionally biased region" description="Polar residues" evidence="4">
    <location>
        <begin position="722"/>
        <end position="733"/>
    </location>
</feature>
<protein>
    <recommendedName>
        <fullName evidence="5">PUM-HD domain-containing protein</fullName>
    </recommendedName>
</protein>
<dbReference type="CDD" id="cd07920">
    <property type="entry name" value="Pumilio"/>
    <property type="match status" value="1"/>
</dbReference>
<dbReference type="InterPro" id="IPR033133">
    <property type="entry name" value="PUM-HD"/>
</dbReference>
<dbReference type="PANTHER" id="PTHR12537:SF187">
    <property type="entry name" value="OS04G0276200 PROTEIN"/>
    <property type="match status" value="1"/>
</dbReference>
<dbReference type="InterPro" id="IPR001313">
    <property type="entry name" value="Pumilio_RNA-bd_rpt"/>
</dbReference>
<organism evidence="6 7">
    <name type="scientific">Leersia perrieri</name>
    <dbReference type="NCBI Taxonomy" id="77586"/>
    <lineage>
        <taxon>Eukaryota</taxon>
        <taxon>Viridiplantae</taxon>
        <taxon>Streptophyta</taxon>
        <taxon>Embryophyta</taxon>
        <taxon>Tracheophyta</taxon>
        <taxon>Spermatophyta</taxon>
        <taxon>Magnoliopsida</taxon>
        <taxon>Liliopsida</taxon>
        <taxon>Poales</taxon>
        <taxon>Poaceae</taxon>
        <taxon>BOP clade</taxon>
        <taxon>Oryzoideae</taxon>
        <taxon>Oryzeae</taxon>
        <taxon>Oryzinae</taxon>
        <taxon>Leersia</taxon>
    </lineage>
</organism>
<evidence type="ECO:0000256" key="1">
    <source>
        <dbReference type="ARBA" id="ARBA00022737"/>
    </source>
</evidence>
<dbReference type="Proteomes" id="UP000032180">
    <property type="component" value="Chromosome 5"/>
</dbReference>
<dbReference type="PANTHER" id="PTHR12537">
    <property type="entry name" value="RNA BINDING PROTEIN PUMILIO-RELATED"/>
    <property type="match status" value="1"/>
</dbReference>
<feature type="repeat" description="Pumilio" evidence="3">
    <location>
        <begin position="1041"/>
        <end position="1076"/>
    </location>
</feature>
<feature type="repeat" description="Pumilio" evidence="3">
    <location>
        <begin position="1077"/>
        <end position="1113"/>
    </location>
</feature>
<evidence type="ECO:0000313" key="6">
    <source>
        <dbReference type="EnsemblPlants" id="LPERR05G08930.1"/>
    </source>
</evidence>
<feature type="repeat" description="Pumilio" evidence="3">
    <location>
        <begin position="1001"/>
        <end position="1040"/>
    </location>
</feature>
<name>A0A0D9WF06_9ORYZ</name>
<feature type="repeat" description="Pumilio" evidence="3">
    <location>
        <begin position="1114"/>
        <end position="1149"/>
    </location>
</feature>
<dbReference type="eggNOG" id="KOG1488">
    <property type="taxonomic scope" value="Eukaryota"/>
</dbReference>
<evidence type="ECO:0000259" key="5">
    <source>
        <dbReference type="PROSITE" id="PS50303"/>
    </source>
</evidence>
<dbReference type="Gramene" id="LPERR05G08930.1">
    <property type="protein sequence ID" value="LPERR05G08930.1"/>
    <property type="gene ID" value="LPERR05G08930"/>
</dbReference>
<dbReference type="InterPro" id="IPR033712">
    <property type="entry name" value="Pumilio_RNA-bd"/>
</dbReference>
<reference evidence="6 7" key="1">
    <citation type="submission" date="2012-08" db="EMBL/GenBank/DDBJ databases">
        <title>Oryza genome evolution.</title>
        <authorList>
            <person name="Wing R.A."/>
        </authorList>
    </citation>
    <scope>NUCLEOTIDE SEQUENCE</scope>
</reference>
<proteinExistence type="predicted"/>
<feature type="domain" description="PUM-HD" evidence="5">
    <location>
        <begin position="905"/>
        <end position="1259"/>
    </location>
</feature>
<dbReference type="Gene3D" id="1.25.10.10">
    <property type="entry name" value="Leucine-rich Repeat Variant"/>
    <property type="match status" value="1"/>
</dbReference>
<sequence length="1281" mass="142856">MAGQDEGQPEIGRMDTFSDLGFVGSDIDDKDSGKEISDNHASQGVAIAVDTPATTFLQQVANPTAGAGNGEVGDVQGEHTSTPDENVPIEVADMQFSWDIHIHPKAEIQGACEILKDPSYRDAFFLGYGSCDSDQMIGVGDSQYKLARPSSPEKVYADNSDATGSNTVKFHQQISTDGNIKSRSELSRDAIGGLLGEGNPLAKSGKQVEQRMVKSLSAHSYNPVYPVSQGVSSCTSSSQHIVGSSGAAKYTRNSGQEMQVACGIARQPSNIALYGNKNPDELIGLSDPRDKFIAPSSFQGVNISSISNTSSGMNLPINSAQEKTEYNQLKLKKQIGGYQRFEIGSTLNMDGVGGLTEVPENVWVGQNMVNTLSAEQYQPVLNVSHGTSASLSLQHPNETNQLVEHREYHPRIHCTQLSLQPTIKDVSTSLTLRINDPCYQENFCLADNSLSAPGISDIGDGNQGMSFLRGTAISTRDAAENQFLTMTDTVHSYVSEIYSTSGHQNSADSIQIQHVRQAAWQPTQQSLHTEVAETYSPFGHQFPVNIIQRQFAPLVTTQASHSSLHGSNNCNMPTGFCDDSQKELFRSSSSHRNSTDVISRELPMINLHGETMMGKADFKWQNLQRQVGHHESTVSRYFGTYPELPRTSSFPAQKGSDFSQLNSVAMRYLPCSERSSTTVEKEAEQSAMMGPALPFVTVSGGVSPLPGSPVSSVSRGSSLGSNPNNQQGIGFSTTYRPGYNTNWTLSLRMKAHAIDALSKATRQSRQEYFDPAERNSQCAKKIDLNESRNSNMSIAQQHLQRYLYRHLQRNHKKVVATTSYAVQGNFETSNMRDQAKEFLKIVRDHEACFLSFYHPGPIPSHIMNMLNRCFNVVKEREMLSPKCYARHGHCTPRLAHQDGISGLERSYMDYTHTYDSKRLDKKELNALLVQRKFNILSKGNYQLFHIEGHVFQCSIDQCGSRFIQHKLPTATPKEKFMVYKENLPRAIELMIEEVALFQKREIIACFLGSVLSISCQMYGCRVIQKAVEFADLDQKIQITRELNNDIMKCIHDQNANHVVQKCIEHVPQQFIQFFLEGIYGHVVELSVHPYGCRVIQRILEYFNDPLIHEIFLKEIIEDVYYMAQDPFANYVVQHILQHGNPLARSAIVEKFHGNIITMCKQKHSSNVIEKCLVFGSYDEKQKIIDEILSSCSGLITSGETEALMVMVKDQYANFVVQKVIETCDEWQRKLIIDCLRMHHRQVGNNTYAKHVMGRLERLIEAGRRIQNEHAAQAVPSTWKGI</sequence>
<reference evidence="6" key="3">
    <citation type="submission" date="2015-04" db="UniProtKB">
        <authorList>
            <consortium name="EnsemblPlants"/>
        </authorList>
    </citation>
    <scope>IDENTIFICATION</scope>
</reference>
<evidence type="ECO:0000256" key="4">
    <source>
        <dbReference type="SAM" id="MobiDB-lite"/>
    </source>
</evidence>
<feature type="region of interest" description="Disordered" evidence="4">
    <location>
        <begin position="63"/>
        <end position="85"/>
    </location>
</feature>
<dbReference type="InterPro" id="IPR011989">
    <property type="entry name" value="ARM-like"/>
</dbReference>
<evidence type="ECO:0000313" key="7">
    <source>
        <dbReference type="Proteomes" id="UP000032180"/>
    </source>
</evidence>
<feature type="region of interest" description="Disordered" evidence="4">
    <location>
        <begin position="706"/>
        <end position="733"/>
    </location>
</feature>
<keyword evidence="1" id="KW-0677">Repeat</keyword>
<dbReference type="Pfam" id="PF00806">
    <property type="entry name" value="PUF"/>
    <property type="match status" value="7"/>
</dbReference>
<keyword evidence="2" id="KW-0810">Translation regulation</keyword>
<dbReference type="PROSITE" id="PS50302">
    <property type="entry name" value="PUM"/>
    <property type="match status" value="6"/>
</dbReference>
<feature type="region of interest" description="Disordered" evidence="4">
    <location>
        <begin position="1"/>
        <end position="38"/>
    </location>
</feature>
<dbReference type="EnsemblPlants" id="LPERR05G08930.1">
    <property type="protein sequence ID" value="LPERR05G08930.1"/>
    <property type="gene ID" value="LPERR05G08930"/>
</dbReference>
<dbReference type="InterPro" id="IPR016024">
    <property type="entry name" value="ARM-type_fold"/>
</dbReference>
<dbReference type="PROSITE" id="PS50303">
    <property type="entry name" value="PUM_HD"/>
    <property type="match status" value="1"/>
</dbReference>
<feature type="repeat" description="Pumilio" evidence="3">
    <location>
        <begin position="1193"/>
        <end position="1233"/>
    </location>
</feature>
<feature type="compositionally biased region" description="Low complexity" evidence="4">
    <location>
        <begin position="706"/>
        <end position="721"/>
    </location>
</feature>
<dbReference type="SMART" id="SM00025">
    <property type="entry name" value="Pumilio"/>
    <property type="match status" value="7"/>
</dbReference>
<keyword evidence="7" id="KW-1185">Reference proteome</keyword>
<feature type="repeat" description="Pumilio" evidence="3">
    <location>
        <begin position="1150"/>
        <end position="1185"/>
    </location>
</feature>